<protein>
    <recommendedName>
        <fullName evidence="5">GPI anchored serine-threonine rich protein</fullName>
    </recommendedName>
</protein>
<sequence length="261" mass="25653">MRTSISLILAFLACGSLAEEFFKLGPAGLFQRRTTCGHGATCQEACGGQAIPCGTSGYHCYDPSLGESCCAADEHYCPKGEFCAPVVGYCCLNSETPANCASRLSFSLPASSATSFSPSKSATVLSVSTTAYTLSTPSSSLKPSSALASSTSVVVAGASSTSPLSHASSSTSAAVVPFATSTPASSSQLVASTATKPLSASAASASSSLPSSSKPSSSTTPTSTSGVSTKAGAAATFTGSATKDNVPGAIFMGIVGLLAAL</sequence>
<feature type="chain" id="PRO_5034649617" description="GPI anchored serine-threonine rich protein" evidence="2">
    <location>
        <begin position="19"/>
        <end position="261"/>
    </location>
</feature>
<keyword evidence="2" id="KW-0732">Signal</keyword>
<reference evidence="3 4" key="1">
    <citation type="journal article" date="2016" name="Nat. Commun.">
        <title>Ectomycorrhizal ecology is imprinted in the genome of the dominant symbiotic fungus Cenococcum geophilum.</title>
        <authorList>
            <consortium name="DOE Joint Genome Institute"/>
            <person name="Peter M."/>
            <person name="Kohler A."/>
            <person name="Ohm R.A."/>
            <person name="Kuo A."/>
            <person name="Krutzmann J."/>
            <person name="Morin E."/>
            <person name="Arend M."/>
            <person name="Barry K.W."/>
            <person name="Binder M."/>
            <person name="Choi C."/>
            <person name="Clum A."/>
            <person name="Copeland A."/>
            <person name="Grisel N."/>
            <person name="Haridas S."/>
            <person name="Kipfer T."/>
            <person name="LaButti K."/>
            <person name="Lindquist E."/>
            <person name="Lipzen A."/>
            <person name="Maire R."/>
            <person name="Meier B."/>
            <person name="Mihaltcheva S."/>
            <person name="Molinier V."/>
            <person name="Murat C."/>
            <person name="Poggeler S."/>
            <person name="Quandt C.A."/>
            <person name="Sperisen C."/>
            <person name="Tritt A."/>
            <person name="Tisserant E."/>
            <person name="Crous P.W."/>
            <person name="Henrissat B."/>
            <person name="Nehls U."/>
            <person name="Egli S."/>
            <person name="Spatafora J.W."/>
            <person name="Grigoriev I.V."/>
            <person name="Martin F.M."/>
        </authorList>
    </citation>
    <scope>NUCLEOTIDE SEQUENCE [LARGE SCALE GENOMIC DNA]</scope>
    <source>
        <strain evidence="3 4">CBS 459.81</strain>
    </source>
</reference>
<feature type="region of interest" description="Disordered" evidence="1">
    <location>
        <begin position="204"/>
        <end position="230"/>
    </location>
</feature>
<evidence type="ECO:0000313" key="4">
    <source>
        <dbReference type="Proteomes" id="UP000250266"/>
    </source>
</evidence>
<feature type="signal peptide" evidence="2">
    <location>
        <begin position="1"/>
        <end position="18"/>
    </location>
</feature>
<proteinExistence type="predicted"/>
<name>A0A8E2E1Q1_9PEZI</name>
<evidence type="ECO:0008006" key="5">
    <source>
        <dbReference type="Google" id="ProtNLM"/>
    </source>
</evidence>
<evidence type="ECO:0000256" key="1">
    <source>
        <dbReference type="SAM" id="MobiDB-lite"/>
    </source>
</evidence>
<accession>A0A8E2E1Q1</accession>
<dbReference type="Proteomes" id="UP000250266">
    <property type="component" value="Unassembled WGS sequence"/>
</dbReference>
<dbReference type="AlphaFoldDB" id="A0A8E2E1Q1"/>
<organism evidence="3 4">
    <name type="scientific">Lepidopterella palustris CBS 459.81</name>
    <dbReference type="NCBI Taxonomy" id="1314670"/>
    <lineage>
        <taxon>Eukaryota</taxon>
        <taxon>Fungi</taxon>
        <taxon>Dikarya</taxon>
        <taxon>Ascomycota</taxon>
        <taxon>Pezizomycotina</taxon>
        <taxon>Dothideomycetes</taxon>
        <taxon>Pleosporomycetidae</taxon>
        <taxon>Mytilinidiales</taxon>
        <taxon>Argynnaceae</taxon>
        <taxon>Lepidopterella</taxon>
    </lineage>
</organism>
<keyword evidence="4" id="KW-1185">Reference proteome</keyword>
<gene>
    <name evidence="3" type="ORF">K432DRAFT_446587</name>
</gene>
<dbReference type="EMBL" id="KV745295">
    <property type="protein sequence ID" value="OCK75608.1"/>
    <property type="molecule type" value="Genomic_DNA"/>
</dbReference>
<evidence type="ECO:0000256" key="2">
    <source>
        <dbReference type="SAM" id="SignalP"/>
    </source>
</evidence>
<evidence type="ECO:0000313" key="3">
    <source>
        <dbReference type="EMBL" id="OCK75608.1"/>
    </source>
</evidence>
<dbReference type="OrthoDB" id="5409186at2759"/>